<evidence type="ECO:0000313" key="4">
    <source>
        <dbReference type="Proteomes" id="UP000219338"/>
    </source>
</evidence>
<evidence type="ECO:0000313" key="3">
    <source>
        <dbReference type="EMBL" id="SJL14640.1"/>
    </source>
</evidence>
<dbReference type="OMA" id="WFVDVTV"/>
<organism evidence="3 4">
    <name type="scientific">Armillaria ostoyae</name>
    <name type="common">Armillaria root rot fungus</name>
    <dbReference type="NCBI Taxonomy" id="47428"/>
    <lineage>
        <taxon>Eukaryota</taxon>
        <taxon>Fungi</taxon>
        <taxon>Dikarya</taxon>
        <taxon>Basidiomycota</taxon>
        <taxon>Agaricomycotina</taxon>
        <taxon>Agaricomycetes</taxon>
        <taxon>Agaricomycetidae</taxon>
        <taxon>Agaricales</taxon>
        <taxon>Marasmiineae</taxon>
        <taxon>Physalacriaceae</taxon>
        <taxon>Armillaria</taxon>
    </lineage>
</organism>
<dbReference type="STRING" id="47428.A0A284S0U2"/>
<evidence type="ECO:0000256" key="1">
    <source>
        <dbReference type="ARBA" id="ARBA00022737"/>
    </source>
</evidence>
<dbReference type="AlphaFoldDB" id="A0A284S0U2"/>
<keyword evidence="4" id="KW-1185">Reference proteome</keyword>
<proteinExistence type="predicted"/>
<reference evidence="4" key="1">
    <citation type="journal article" date="2017" name="Nat. Ecol. Evol.">
        <title>Genome expansion and lineage-specific genetic innovations in the forest pathogenic fungi Armillaria.</title>
        <authorList>
            <person name="Sipos G."/>
            <person name="Prasanna A.N."/>
            <person name="Walter M.C."/>
            <person name="O'Connor E."/>
            <person name="Balint B."/>
            <person name="Krizsan K."/>
            <person name="Kiss B."/>
            <person name="Hess J."/>
            <person name="Varga T."/>
            <person name="Slot J."/>
            <person name="Riley R."/>
            <person name="Boka B."/>
            <person name="Rigling D."/>
            <person name="Barry K."/>
            <person name="Lee J."/>
            <person name="Mihaltcheva S."/>
            <person name="LaButti K."/>
            <person name="Lipzen A."/>
            <person name="Waldron R."/>
            <person name="Moloney N.M."/>
            <person name="Sperisen C."/>
            <person name="Kredics L."/>
            <person name="Vagvoelgyi C."/>
            <person name="Patrignani A."/>
            <person name="Fitzpatrick D."/>
            <person name="Nagy I."/>
            <person name="Doyle S."/>
            <person name="Anderson J.B."/>
            <person name="Grigoriev I.V."/>
            <person name="Gueldener U."/>
            <person name="Muensterkoetter M."/>
            <person name="Nagy L.G."/>
        </authorList>
    </citation>
    <scope>NUCLEOTIDE SEQUENCE [LARGE SCALE GENOMIC DNA]</scope>
    <source>
        <strain evidence="4">C18/9</strain>
    </source>
</reference>
<dbReference type="Gene3D" id="3.40.50.300">
    <property type="entry name" value="P-loop containing nucleotide triphosphate hydrolases"/>
    <property type="match status" value="1"/>
</dbReference>
<dbReference type="PANTHER" id="PTHR10039:SF17">
    <property type="entry name" value="FUNGAL STAND N-TERMINAL GOODBYE DOMAIN-CONTAINING PROTEIN-RELATED"/>
    <property type="match status" value="1"/>
</dbReference>
<dbReference type="InterPro" id="IPR056884">
    <property type="entry name" value="NPHP3-like_N"/>
</dbReference>
<gene>
    <name evidence="3" type="ORF">ARMOST_18105</name>
</gene>
<accession>A0A284S0U2</accession>
<name>A0A284S0U2_ARMOS</name>
<sequence length="918" mass="102374">MSVVSTNSKTTTANEGSTDSHRMLLIHEIEIRITRRTKKSRFRLRITAGDEKRKTGVVKINSVGVIPKWRQHLMLSDVDPQTKILWELYGRRWLFPRFKAFGSVEKTLGELFEEGSATANIQLFHGASEVAGLKISGQLNSTKNIMIDVVPKIEKPSEVSKLLDPSTLQNVFDATKTMIDTLAGVHPAATIAWGFLSIGFEVLKNHRDTKQAVLDLYADMISAYDEFSKDDILKQRDRLQGTYNSLFKQTIECAIFIEAYAKKSETERFFAMDVSGQAKIFRQAFIDLKGQLSMGFAKEAVIVTLGVQKSVDVLVMMDRLRNLEPPAELGPKLKCTQGTRVETINTMMSWIAQCKGGMMWCKGLAGTGKSSLMGTLHDLLTADIGGRSRLAAFVRYDHIQYSNASKLITSIAYALGTFDVRIGMTISKVIETSRSVMTMTDLSRQFQLLLRDPLEHVPDLVDEGPLVVIIDGLDECDASPELLAVLAEGFGPKLPFIRLIVSSRPVHHIATVFEGRDCVYPLRLDTSSKSVNLDIRFYLERQFATVRDDAFQKKCKELDAVNELAARASGLFIWAATVAKFVCGWPGSSRLEAVLATDIPHDATAALTTLYHTALDTLVSQIDSQATNADIKKCVHGVLGAVLVTQTPPGMTEDVLDNVVLLGEGSPSSHHIVSMLGSVLSPETKDSPIRFIHKSLDDFLQDRSRCGDEWFVDVTVHRKAIAEQCRIASESFLKTWSPKSDMDIRAVPAYISKYALFGVFWYSAFDKSDIELFTSFFHRYFCPWLDIVVTDDNFLQFEITNTICRQHGMTRIPFKVNIRDSVTIHQALQRSAAFYSHLHHSGKESSLAGKVTLECMKLKPTGLFSDWEPTGDNLNIDGVISVDSDMETTYGFKFANTTLVPLYVSMFYFSPGTLGIHM</sequence>
<dbReference type="EMBL" id="FUEG01000024">
    <property type="protein sequence ID" value="SJL14640.1"/>
    <property type="molecule type" value="Genomic_DNA"/>
</dbReference>
<dbReference type="PANTHER" id="PTHR10039">
    <property type="entry name" value="AMELOGENIN"/>
    <property type="match status" value="1"/>
</dbReference>
<feature type="domain" description="Nephrocystin 3-like N-terminal" evidence="2">
    <location>
        <begin position="346"/>
        <end position="504"/>
    </location>
</feature>
<dbReference type="InterPro" id="IPR027417">
    <property type="entry name" value="P-loop_NTPase"/>
</dbReference>
<dbReference type="Proteomes" id="UP000219338">
    <property type="component" value="Unassembled WGS sequence"/>
</dbReference>
<evidence type="ECO:0000259" key="2">
    <source>
        <dbReference type="Pfam" id="PF24883"/>
    </source>
</evidence>
<dbReference type="OrthoDB" id="3014077at2759"/>
<protein>
    <recommendedName>
        <fullName evidence="2">Nephrocystin 3-like N-terminal domain-containing protein</fullName>
    </recommendedName>
</protein>
<dbReference type="SUPFAM" id="SSF52540">
    <property type="entry name" value="P-loop containing nucleoside triphosphate hydrolases"/>
    <property type="match status" value="1"/>
</dbReference>
<keyword evidence="1" id="KW-0677">Repeat</keyword>
<dbReference type="Pfam" id="PF24883">
    <property type="entry name" value="NPHP3_N"/>
    <property type="match status" value="1"/>
</dbReference>